<name>A0A3B0WL93_9ZZZZ</name>
<evidence type="ECO:0000313" key="6">
    <source>
        <dbReference type="EMBL" id="VAW53083.1"/>
    </source>
</evidence>
<evidence type="ECO:0000256" key="3">
    <source>
        <dbReference type="ARBA" id="ARBA00025933"/>
    </source>
</evidence>
<evidence type="ECO:0000256" key="1">
    <source>
        <dbReference type="ARBA" id="ARBA00009677"/>
    </source>
</evidence>
<dbReference type="EMBL" id="UOFD01000057">
    <property type="protein sequence ID" value="VAW53083.1"/>
    <property type="molecule type" value="Genomic_DNA"/>
</dbReference>
<accession>A0A3B0WL93</accession>
<evidence type="ECO:0000259" key="5">
    <source>
        <dbReference type="Pfam" id="PF06429"/>
    </source>
</evidence>
<proteinExistence type="inferred from homology"/>
<gene>
    <name evidence="6" type="ORF">MNBD_GAMMA06-1948</name>
</gene>
<reference evidence="6" key="1">
    <citation type="submission" date="2018-06" db="EMBL/GenBank/DDBJ databases">
        <authorList>
            <person name="Zhirakovskaya E."/>
        </authorList>
    </citation>
    <scope>NUCLEOTIDE SEQUENCE</scope>
</reference>
<dbReference type="PANTHER" id="PTHR30435:SF29">
    <property type="entry name" value="FLAGELLAR BASAL-BODY ROD PROTEIN FLGC"/>
    <property type="match status" value="1"/>
</dbReference>
<dbReference type="PANTHER" id="PTHR30435">
    <property type="entry name" value="FLAGELLAR PROTEIN"/>
    <property type="match status" value="1"/>
</dbReference>
<dbReference type="GO" id="GO:0071978">
    <property type="term" value="P:bacterial-type flagellum-dependent swarming motility"/>
    <property type="evidence" value="ECO:0007669"/>
    <property type="project" value="TreeGrafter"/>
</dbReference>
<evidence type="ECO:0000259" key="4">
    <source>
        <dbReference type="Pfam" id="PF00460"/>
    </source>
</evidence>
<organism evidence="6">
    <name type="scientific">hydrothermal vent metagenome</name>
    <dbReference type="NCBI Taxonomy" id="652676"/>
    <lineage>
        <taxon>unclassified sequences</taxon>
        <taxon>metagenomes</taxon>
        <taxon>ecological metagenomes</taxon>
    </lineage>
</organism>
<dbReference type="NCBIfam" id="TIGR01395">
    <property type="entry name" value="FlgC"/>
    <property type="match status" value="1"/>
</dbReference>
<comment type="similarity">
    <text evidence="1">Belongs to the flagella basal body rod proteins family.</text>
</comment>
<dbReference type="InterPro" id="IPR010930">
    <property type="entry name" value="Flg_bb/hook_C_dom"/>
</dbReference>
<dbReference type="InterPro" id="IPR001444">
    <property type="entry name" value="Flag_bb_rod_N"/>
</dbReference>
<dbReference type="InterPro" id="IPR006299">
    <property type="entry name" value="FlgC"/>
</dbReference>
<keyword evidence="6" id="KW-0966">Cell projection</keyword>
<dbReference type="Pfam" id="PF06429">
    <property type="entry name" value="Flg_bbr_C"/>
    <property type="match status" value="1"/>
</dbReference>
<comment type="subunit">
    <text evidence="3">The basal body constitutes a major portion of the flagellar organelle and consists of four rings (L,P,S, and M) mounted on a central rod. The rod consists of about 26 subunits of FlgG in the distal portion, and FlgB, FlgC and FlgF are thought to build up the proximal portion of the rod with about 6 subunits each.</text>
</comment>
<dbReference type="Pfam" id="PF00460">
    <property type="entry name" value="Flg_bb_rod"/>
    <property type="match status" value="1"/>
</dbReference>
<feature type="domain" description="Flagellar basal-body/hook protein C-terminal" evidence="5">
    <location>
        <begin position="94"/>
        <end position="138"/>
    </location>
</feature>
<dbReference type="GO" id="GO:0030694">
    <property type="term" value="C:bacterial-type flagellum basal body, rod"/>
    <property type="evidence" value="ECO:0007669"/>
    <property type="project" value="InterPro"/>
</dbReference>
<protein>
    <recommendedName>
        <fullName evidence="2">Flagellar basal-body rod protein FlgC</fullName>
    </recommendedName>
</protein>
<keyword evidence="6" id="KW-0969">Cilium</keyword>
<feature type="domain" description="Flagellar basal body rod protein N-terminal" evidence="4">
    <location>
        <begin position="7"/>
        <end position="35"/>
    </location>
</feature>
<sequence>MALYNVFNIAGSSMSAQSVRLNTVASNLANADVVNTNEKNVYRSRQPIFSAVMDALNGGNNDNASASVRVSAIVESNAPARKEFQPDHPMANKEGYIFKSNVNSIEEMANMMAASRAYQNNVEVFNTSKQLLLKTLNMGQ</sequence>
<evidence type="ECO:0000256" key="2">
    <source>
        <dbReference type="ARBA" id="ARBA00017941"/>
    </source>
</evidence>
<keyword evidence="6" id="KW-0282">Flagellum</keyword>
<dbReference type="AlphaFoldDB" id="A0A3B0WL93"/>